<evidence type="ECO:0000256" key="1">
    <source>
        <dbReference type="SAM" id="MobiDB-lite"/>
    </source>
</evidence>
<reference evidence="2 3" key="1">
    <citation type="journal article" date="2022" name="bioRxiv">
        <title>Genomics of Preaxostyla Flagellates Illuminates Evolutionary Transitions and the Path Towards Mitochondrial Loss.</title>
        <authorList>
            <person name="Novak L.V.F."/>
            <person name="Treitli S.C."/>
            <person name="Pyrih J."/>
            <person name="Halakuc P."/>
            <person name="Pipaliya S.V."/>
            <person name="Vacek V."/>
            <person name="Brzon O."/>
            <person name="Soukal P."/>
            <person name="Eme L."/>
            <person name="Dacks J.B."/>
            <person name="Karnkowska A."/>
            <person name="Elias M."/>
            <person name="Hampl V."/>
        </authorList>
    </citation>
    <scope>NUCLEOTIDE SEQUENCE [LARGE SCALE GENOMIC DNA]</scope>
    <source>
        <strain evidence="2">NAU3</strain>
        <tissue evidence="2">Gut</tissue>
    </source>
</reference>
<comment type="caution">
    <text evidence="2">The sequence shown here is derived from an EMBL/GenBank/DDBJ whole genome shotgun (WGS) entry which is preliminary data.</text>
</comment>
<feature type="compositionally biased region" description="Polar residues" evidence="1">
    <location>
        <begin position="14"/>
        <end position="30"/>
    </location>
</feature>
<dbReference type="EMBL" id="JARBJD010000082">
    <property type="protein sequence ID" value="KAK2954136.1"/>
    <property type="molecule type" value="Genomic_DNA"/>
</dbReference>
<evidence type="ECO:0000313" key="2">
    <source>
        <dbReference type="EMBL" id="KAK2954136.1"/>
    </source>
</evidence>
<accession>A0ABQ9XPZ9</accession>
<protein>
    <submittedName>
        <fullName evidence="2">Uncharacterized protein</fullName>
    </submittedName>
</protein>
<name>A0ABQ9XPZ9_9EUKA</name>
<keyword evidence="3" id="KW-1185">Reference proteome</keyword>
<feature type="region of interest" description="Disordered" evidence="1">
    <location>
        <begin position="1"/>
        <end position="44"/>
    </location>
</feature>
<organism evidence="2 3">
    <name type="scientific">Blattamonas nauphoetae</name>
    <dbReference type="NCBI Taxonomy" id="2049346"/>
    <lineage>
        <taxon>Eukaryota</taxon>
        <taxon>Metamonada</taxon>
        <taxon>Preaxostyla</taxon>
        <taxon>Oxymonadida</taxon>
        <taxon>Blattamonas</taxon>
    </lineage>
</organism>
<dbReference type="Proteomes" id="UP001281761">
    <property type="component" value="Unassembled WGS sequence"/>
</dbReference>
<evidence type="ECO:0000313" key="3">
    <source>
        <dbReference type="Proteomes" id="UP001281761"/>
    </source>
</evidence>
<proteinExistence type="predicted"/>
<sequence length="574" mass="65902">MPPKHKLSKKNDVPQDTSHGQTVHSNTSNADIVDSSHPDSIETNEEFPINSTHNQSANDFLTILPDDQPYVQFSKQIMQYEMKRRRLHLEPNSDRLHLVGGDIPLQNSITSDWRVVLQDSIASYDLRKGCVSLFEHNQSVTELSSSEVDHTIRFLEYTTMYLHNVPQAPYRFFSDIFDGSSTSTTRMSSLLKILSHPSETLRTVTLAFFSTGYSGWTPKYSHKIAKTDHFTRILSLLTPHEIPFSDTTMDIHRQVTSILFHFFREIDYFSPKPKSPETVASTLQAFCPYLRHLVAHPAFFPWKLPWTTFDSILRKFEKIINTLDSRSSHPELVQFVDEMKNTLSEELASLIGLADQKETAKCLLFDRLDSEDTSEWVKGFECLLAHADEGRQFSDDGIQSIVIFLKRRPGSQRLVFATDGTFTFREKDKLVSSSTLDVRSLWALLTPTQPQHATALVSAAQFVSDWIDFADRIKHFWIGWLSRFFNAVDSSLLPFTPPYFALHARLVDVMCGIMFYFGRCEPDTEFFVSTIARSELSQCYSSTSSEMHFNFSEIDFNYSEMNIIVQKCTLIFQK</sequence>
<gene>
    <name evidence="2" type="ORF">BLNAU_10953</name>
</gene>